<feature type="compositionally biased region" description="Basic and acidic residues" evidence="1">
    <location>
        <begin position="227"/>
        <end position="246"/>
    </location>
</feature>
<accession>A0ABX8TSP9</accession>
<feature type="region of interest" description="Disordered" evidence="1">
    <location>
        <begin position="223"/>
        <end position="282"/>
    </location>
</feature>
<dbReference type="EMBL" id="CP068985">
    <property type="protein sequence ID" value="QYC37974.1"/>
    <property type="molecule type" value="Genomic_DNA"/>
</dbReference>
<sequence length="282" mass="31096">MPTPRVGGRTAPSRTTRPRTVSTIDPVTPRTTATAPHSTVRPDRPSTTRSDRPDTVRSDGPSTTRSGGASTAGSDRPDLAGAANRPAVRAVIIRSPEIQRPGLRPLPEPAVLHGSGRRRQIVIPPLLDPHSGPRHRRHGRLRHLDHRRTGQRDPHRLLPPTVSAQVGRITFASLPTCIGQAPPVRVAATALATATVTVNAFRALITLNTLNTRATDRRRNHLRRAFLHREHPSRRSDIPDRGDTRPTHPCPRHRRHLPQNLTTARGRRPAVPRARPLPTNRQ</sequence>
<evidence type="ECO:0000256" key="1">
    <source>
        <dbReference type="SAM" id="MobiDB-lite"/>
    </source>
</evidence>
<feature type="compositionally biased region" description="Low complexity" evidence="1">
    <location>
        <begin position="9"/>
        <end position="23"/>
    </location>
</feature>
<reference evidence="2 3" key="1">
    <citation type="journal article" date="2021" name="ACS Chem. Biol.">
        <title>Genomic-Led Discovery of a Novel Glycopeptide Antibiotic by Nonomuraea coxensis DSM 45129.</title>
        <authorList>
            <person name="Yushchuk O."/>
            <person name="Vior N.M."/>
            <person name="Andreo-Vidal A."/>
            <person name="Berini F."/>
            <person name="Ruckert C."/>
            <person name="Busche T."/>
            <person name="Binda E."/>
            <person name="Kalinowski J."/>
            <person name="Truman A.W."/>
            <person name="Marinelli F."/>
        </authorList>
    </citation>
    <scope>NUCLEOTIDE SEQUENCE [LARGE SCALE GENOMIC DNA]</scope>
    <source>
        <strain evidence="2 3">DSM 45129</strain>
    </source>
</reference>
<evidence type="ECO:0000313" key="3">
    <source>
        <dbReference type="Proteomes" id="UP000824681"/>
    </source>
</evidence>
<gene>
    <name evidence="2" type="ORF">Nocox_01705</name>
</gene>
<feature type="region of interest" description="Disordered" evidence="1">
    <location>
        <begin position="1"/>
        <end position="83"/>
    </location>
</feature>
<feature type="compositionally biased region" description="Low complexity" evidence="1">
    <location>
        <begin position="271"/>
        <end position="282"/>
    </location>
</feature>
<protein>
    <submittedName>
        <fullName evidence="2">Uncharacterized protein</fullName>
    </submittedName>
</protein>
<keyword evidence="3" id="KW-1185">Reference proteome</keyword>
<feature type="compositionally biased region" description="Polar residues" evidence="1">
    <location>
        <begin position="60"/>
        <end position="73"/>
    </location>
</feature>
<dbReference type="Proteomes" id="UP000824681">
    <property type="component" value="Chromosome"/>
</dbReference>
<proteinExistence type="predicted"/>
<name>A0ABX8TSP9_9ACTN</name>
<feature type="compositionally biased region" description="Basic and acidic residues" evidence="1">
    <location>
        <begin position="40"/>
        <end position="57"/>
    </location>
</feature>
<evidence type="ECO:0000313" key="2">
    <source>
        <dbReference type="EMBL" id="QYC37974.1"/>
    </source>
</evidence>
<organism evidence="2 3">
    <name type="scientific">Nonomuraea coxensis DSM 45129</name>
    <dbReference type="NCBI Taxonomy" id="1122611"/>
    <lineage>
        <taxon>Bacteria</taxon>
        <taxon>Bacillati</taxon>
        <taxon>Actinomycetota</taxon>
        <taxon>Actinomycetes</taxon>
        <taxon>Streptosporangiales</taxon>
        <taxon>Streptosporangiaceae</taxon>
        <taxon>Nonomuraea</taxon>
    </lineage>
</organism>